<keyword evidence="2" id="KW-0805">Transcription regulation</keyword>
<keyword evidence="3" id="KW-0238">DNA-binding</keyword>
<evidence type="ECO:0008006" key="9">
    <source>
        <dbReference type="Google" id="ProtNLM"/>
    </source>
</evidence>
<keyword evidence="8" id="KW-1185">Reference proteome</keyword>
<feature type="compositionally biased region" description="Basic and acidic residues" evidence="6">
    <location>
        <begin position="135"/>
        <end position="150"/>
    </location>
</feature>
<dbReference type="PANTHER" id="PTHR34269:SF11">
    <property type="entry name" value="B3 DOMAIN PROTEIN"/>
    <property type="match status" value="1"/>
</dbReference>
<protein>
    <recommendedName>
        <fullName evidence="9">TF-B3 domain-containing protein</fullName>
    </recommendedName>
</protein>
<evidence type="ECO:0000256" key="1">
    <source>
        <dbReference type="ARBA" id="ARBA00004123"/>
    </source>
</evidence>
<feature type="region of interest" description="Disordered" evidence="6">
    <location>
        <begin position="85"/>
        <end position="106"/>
    </location>
</feature>
<dbReference type="InterPro" id="IPR015300">
    <property type="entry name" value="DNA-bd_pseudobarrel_sf"/>
</dbReference>
<dbReference type="InterPro" id="IPR051442">
    <property type="entry name" value="B3_domain"/>
</dbReference>
<organism evidence="7 8">
    <name type="scientific">Carpinus fangiana</name>
    <dbReference type="NCBI Taxonomy" id="176857"/>
    <lineage>
        <taxon>Eukaryota</taxon>
        <taxon>Viridiplantae</taxon>
        <taxon>Streptophyta</taxon>
        <taxon>Embryophyta</taxon>
        <taxon>Tracheophyta</taxon>
        <taxon>Spermatophyta</taxon>
        <taxon>Magnoliopsida</taxon>
        <taxon>eudicotyledons</taxon>
        <taxon>Gunneridae</taxon>
        <taxon>Pentapetalae</taxon>
        <taxon>rosids</taxon>
        <taxon>fabids</taxon>
        <taxon>Fagales</taxon>
        <taxon>Betulaceae</taxon>
        <taxon>Carpinus</taxon>
    </lineage>
</organism>
<keyword evidence="4" id="KW-0804">Transcription</keyword>
<dbReference type="EMBL" id="CM017325">
    <property type="protein sequence ID" value="KAE8055390.1"/>
    <property type="molecule type" value="Genomic_DNA"/>
</dbReference>
<dbReference type="InterPro" id="IPR003340">
    <property type="entry name" value="B3_DNA-bd"/>
</dbReference>
<feature type="region of interest" description="Disordered" evidence="6">
    <location>
        <begin position="119"/>
        <end position="150"/>
    </location>
</feature>
<feature type="region of interest" description="Disordered" evidence="6">
    <location>
        <begin position="1"/>
        <end position="23"/>
    </location>
</feature>
<dbReference type="Gene3D" id="2.40.330.10">
    <property type="entry name" value="DNA-binding pseudobarrel domain"/>
    <property type="match status" value="1"/>
</dbReference>
<evidence type="ECO:0000256" key="2">
    <source>
        <dbReference type="ARBA" id="ARBA00023015"/>
    </source>
</evidence>
<proteinExistence type="predicted"/>
<sequence>MEFSLLSSQPSSHALPSGRSLSGDQLNMETLNLVLGFGATTNPSGEKPQGSEGVKSKVSKNTKTENDHQLLNVGEATGLALPERSILSGHPSSHALPSGRSLSGDQLGMETLDLNSELGFGATTKSSGEKPQGSEGEKSKVSKDTKTENDHQLLNVGEAAGLETQSGHALGDISLELELGRTTCITRKREATESTANVLPPSFKRMKHGCPNDASLDLKLYLDPWDIKKTIETSDTDGLSRLLLPKTPVREHILRLWDAKRIADGIPVRVWDIDTNSEHELIFKYWPSGSGTYVLQRNWTKEFVTRRTLEKGDEIGLSWDESYSRFNFCVLKRA</sequence>
<dbReference type="GO" id="GO:0003677">
    <property type="term" value="F:DNA binding"/>
    <property type="evidence" value="ECO:0007669"/>
    <property type="project" value="UniProtKB-KW"/>
</dbReference>
<evidence type="ECO:0000256" key="5">
    <source>
        <dbReference type="ARBA" id="ARBA00023242"/>
    </source>
</evidence>
<name>A0A5N6R362_9ROSI</name>
<dbReference type="OrthoDB" id="1915967at2759"/>
<dbReference type="GO" id="GO:0005634">
    <property type="term" value="C:nucleus"/>
    <property type="evidence" value="ECO:0007669"/>
    <property type="project" value="UniProtKB-SubCell"/>
</dbReference>
<evidence type="ECO:0000256" key="4">
    <source>
        <dbReference type="ARBA" id="ARBA00023163"/>
    </source>
</evidence>
<dbReference type="SUPFAM" id="SSF101936">
    <property type="entry name" value="DNA-binding pseudobarrel domain"/>
    <property type="match status" value="1"/>
</dbReference>
<evidence type="ECO:0000313" key="7">
    <source>
        <dbReference type="EMBL" id="KAE8055390.1"/>
    </source>
</evidence>
<comment type="subcellular location">
    <subcellularLocation>
        <location evidence="1">Nucleus</location>
    </subcellularLocation>
</comment>
<dbReference type="PANTHER" id="PTHR34269">
    <property type="entry name" value="TRANSCRIPTION FACTOR B3-DOMAIN FAMILY-RELATED"/>
    <property type="match status" value="1"/>
</dbReference>
<evidence type="ECO:0000256" key="6">
    <source>
        <dbReference type="SAM" id="MobiDB-lite"/>
    </source>
</evidence>
<dbReference type="CDD" id="cd10017">
    <property type="entry name" value="B3_DNA"/>
    <property type="match status" value="1"/>
</dbReference>
<evidence type="ECO:0000313" key="8">
    <source>
        <dbReference type="Proteomes" id="UP000327013"/>
    </source>
</evidence>
<keyword evidence="5" id="KW-0539">Nucleus</keyword>
<dbReference type="AlphaFoldDB" id="A0A5N6R362"/>
<reference evidence="7 8" key="1">
    <citation type="submission" date="2019-06" db="EMBL/GenBank/DDBJ databases">
        <title>A chromosomal-level reference genome of Carpinus fangiana (Coryloideae, Betulaceae).</title>
        <authorList>
            <person name="Yang X."/>
            <person name="Wang Z."/>
            <person name="Zhang L."/>
            <person name="Hao G."/>
            <person name="Liu J."/>
            <person name="Yang Y."/>
        </authorList>
    </citation>
    <scope>NUCLEOTIDE SEQUENCE [LARGE SCALE GENOMIC DNA]</scope>
    <source>
        <strain evidence="7">Cfa_2016G</strain>
        <tissue evidence="7">Leaf</tissue>
    </source>
</reference>
<evidence type="ECO:0000256" key="3">
    <source>
        <dbReference type="ARBA" id="ARBA00023125"/>
    </source>
</evidence>
<gene>
    <name evidence="7" type="ORF">FH972_012230</name>
</gene>
<accession>A0A5N6R362</accession>
<dbReference type="Proteomes" id="UP000327013">
    <property type="component" value="Chromosome 5"/>
</dbReference>
<feature type="region of interest" description="Disordered" evidence="6">
    <location>
        <begin position="37"/>
        <end position="71"/>
    </location>
</feature>